<dbReference type="InterPro" id="IPR023606">
    <property type="entry name" value="CoA-Trfase_III_dom_1_sf"/>
</dbReference>
<dbReference type="InterPro" id="IPR044855">
    <property type="entry name" value="CoA-Trfase_III_dom3_sf"/>
</dbReference>
<name>A0ABX2THW0_9PROT</name>
<comment type="caution">
    <text evidence="3">The sequence shown here is derived from an EMBL/GenBank/DDBJ whole genome shotgun (WGS) entry which is preliminary data.</text>
</comment>
<dbReference type="EMBL" id="JABFDB010000032">
    <property type="protein sequence ID" value="NYZ23927.1"/>
    <property type="molecule type" value="Genomic_DNA"/>
</dbReference>
<accession>A0ABX2THW0</accession>
<protein>
    <submittedName>
        <fullName evidence="3">CoA transferase</fullName>
    </submittedName>
</protein>
<dbReference type="InterPro" id="IPR003673">
    <property type="entry name" value="CoA-Trfase_fam_III"/>
</dbReference>
<evidence type="ECO:0000256" key="1">
    <source>
        <dbReference type="ARBA" id="ARBA00022679"/>
    </source>
</evidence>
<keyword evidence="4" id="KW-1185">Reference proteome</keyword>
<dbReference type="SUPFAM" id="SSF89796">
    <property type="entry name" value="CoA-transferase family III (CaiB/BaiF)"/>
    <property type="match status" value="1"/>
</dbReference>
<dbReference type="GO" id="GO:0016740">
    <property type="term" value="F:transferase activity"/>
    <property type="evidence" value="ECO:0007669"/>
    <property type="project" value="UniProtKB-KW"/>
</dbReference>
<gene>
    <name evidence="3" type="ORF">HND93_29850</name>
</gene>
<dbReference type="RefSeq" id="WP_180285697.1">
    <property type="nucleotide sequence ID" value="NZ_JABFDB010000032.1"/>
</dbReference>
<feature type="region of interest" description="Disordered" evidence="2">
    <location>
        <begin position="40"/>
        <end position="60"/>
    </location>
</feature>
<organism evidence="3 4">
    <name type="scientific">Azospirillum oleiclasticum</name>
    <dbReference type="NCBI Taxonomy" id="2735135"/>
    <lineage>
        <taxon>Bacteria</taxon>
        <taxon>Pseudomonadati</taxon>
        <taxon>Pseudomonadota</taxon>
        <taxon>Alphaproteobacteria</taxon>
        <taxon>Rhodospirillales</taxon>
        <taxon>Azospirillaceae</taxon>
        <taxon>Azospirillum</taxon>
    </lineage>
</organism>
<evidence type="ECO:0000313" key="3">
    <source>
        <dbReference type="EMBL" id="NYZ23927.1"/>
    </source>
</evidence>
<dbReference type="Pfam" id="PF02515">
    <property type="entry name" value="CoA_transf_3"/>
    <property type="match status" value="1"/>
</dbReference>
<dbReference type="Proteomes" id="UP000584642">
    <property type="component" value="Unassembled WGS sequence"/>
</dbReference>
<dbReference type="InterPro" id="IPR050483">
    <property type="entry name" value="CoA-transferase_III_domain"/>
</dbReference>
<proteinExistence type="predicted"/>
<evidence type="ECO:0000313" key="4">
    <source>
        <dbReference type="Proteomes" id="UP000584642"/>
    </source>
</evidence>
<sequence length="407" mass="42964">MAGPLSHVRVLELSRVLAGPWAAQTLADLGAEVIKVERPGAGDDTRAWGPPWAGDPNAGEPRESAYFLSANRGKRSVTIDFERPEGQALVRRLAAESDVVIENFKVGGLVKYGLDYDSLKAVNPRLVYCSITGFGQTGPYRSRAGYDFMIQGLGGLMSITGQPDGEPGGGPVKVGVAVTDIFTGLYATIGVLGALAHRDRTGEGQWVDLALLDVQVAVLANQAMNHLVSGMPPVRMGNAHPNIVPYQAFATADGHIILAVGNDGQFAKFCAVAGQPELAADPRYATNPERVRHRAELVPRLQEIIKARPSRDWLVGLEAVGVPCGPINDLAAVFEDPQVIARGLRRDLPHPTAGTVPTVASPIRYSGTPIAHETAPPTLGQHTDEVLGGLLGLDADTLASLKAAGVL</sequence>
<evidence type="ECO:0000256" key="2">
    <source>
        <dbReference type="SAM" id="MobiDB-lite"/>
    </source>
</evidence>
<dbReference type="PANTHER" id="PTHR48207">
    <property type="entry name" value="SUCCINATE--HYDROXYMETHYLGLUTARATE COA-TRANSFERASE"/>
    <property type="match status" value="1"/>
</dbReference>
<dbReference type="PANTHER" id="PTHR48207:SF3">
    <property type="entry name" value="SUCCINATE--HYDROXYMETHYLGLUTARATE COA-TRANSFERASE"/>
    <property type="match status" value="1"/>
</dbReference>
<keyword evidence="1 3" id="KW-0808">Transferase</keyword>
<dbReference type="Gene3D" id="3.40.50.10540">
    <property type="entry name" value="Crotonobetainyl-coa:carnitine coa-transferase, domain 1"/>
    <property type="match status" value="1"/>
</dbReference>
<dbReference type="Gene3D" id="3.30.1540.10">
    <property type="entry name" value="formyl-coa transferase, domain 3"/>
    <property type="match status" value="1"/>
</dbReference>
<reference evidence="3 4" key="1">
    <citation type="submission" date="2020-05" db="EMBL/GenBank/DDBJ databases">
        <title>Azospirillum oleiclasticum sp. nov, a nitrogen-fixing and heavy crude oil-emulsifying bacterium isolated from the crude oil of Yumen Oilfield.</title>
        <authorList>
            <person name="Wu D."/>
            <person name="Cai M."/>
            <person name="Zhang X."/>
        </authorList>
    </citation>
    <scope>NUCLEOTIDE SEQUENCE [LARGE SCALE GENOMIC DNA]</scope>
    <source>
        <strain evidence="3 4">ROY-1-1-2</strain>
    </source>
</reference>